<reference evidence="2 3" key="1">
    <citation type="submission" date="2016-09" db="EMBL/GenBank/DDBJ databases">
        <title>The draft genome of Dichanthelium oligosanthes: A C3 panicoid grass species.</title>
        <authorList>
            <person name="Studer A.J."/>
            <person name="Schnable J.C."/>
            <person name="Brutnell T.P."/>
        </authorList>
    </citation>
    <scope>NUCLEOTIDE SEQUENCE [LARGE SCALE GENOMIC DNA]</scope>
    <source>
        <strain evidence="3">cv. Kellogg 1175</strain>
        <tissue evidence="2">Leaf</tissue>
    </source>
</reference>
<organism evidence="2 3">
    <name type="scientific">Dichanthelium oligosanthes</name>
    <dbReference type="NCBI Taxonomy" id="888268"/>
    <lineage>
        <taxon>Eukaryota</taxon>
        <taxon>Viridiplantae</taxon>
        <taxon>Streptophyta</taxon>
        <taxon>Embryophyta</taxon>
        <taxon>Tracheophyta</taxon>
        <taxon>Spermatophyta</taxon>
        <taxon>Magnoliopsida</taxon>
        <taxon>Liliopsida</taxon>
        <taxon>Poales</taxon>
        <taxon>Poaceae</taxon>
        <taxon>PACMAD clade</taxon>
        <taxon>Panicoideae</taxon>
        <taxon>Panicodae</taxon>
        <taxon>Paniceae</taxon>
        <taxon>Dichantheliinae</taxon>
        <taxon>Dichanthelium</taxon>
    </lineage>
</organism>
<keyword evidence="3" id="KW-1185">Reference proteome</keyword>
<sequence length="337" mass="36358">MFELTRHVLGWLNRTGPNGAPAATATTATQQPSPHHPNPTGHGAVAAGADGGPRRRYPAPRPAGQARAPRPRRPRLQALAPDPSRPGLPPPLSRVPPRPAPARLPPHIHGEYRLVPTTYAAAVAFSPPPFACERSLVLDCRHGRVLIHSIEPMGIFVWDPVSGQQKHLPLPPFRYAHHMAAVLCASDGCDHLGCHGGPFLVVFAGTSTGIDRPERWFGERRTAGWEPSVCKATARIHLWLSPAASSFDGEWVQGRVIELDMMIPVATDDPSTKLKLVGFAEGTGTIFISTNARVFALEVKTGQVRKVADSGVSSIIFPYVSFYTPGLSIQRNMPDIG</sequence>
<protein>
    <submittedName>
        <fullName evidence="2">Uncharacterized protein</fullName>
    </submittedName>
</protein>
<dbReference type="EMBL" id="LWDX02043885">
    <property type="protein sequence ID" value="OEL22983.1"/>
    <property type="molecule type" value="Genomic_DNA"/>
</dbReference>
<accession>A0A1E5VCV2</accession>
<evidence type="ECO:0000313" key="3">
    <source>
        <dbReference type="Proteomes" id="UP000095767"/>
    </source>
</evidence>
<name>A0A1E5VCV2_9POAL</name>
<proteinExistence type="predicted"/>
<dbReference type="AlphaFoldDB" id="A0A1E5VCV2"/>
<evidence type="ECO:0000256" key="1">
    <source>
        <dbReference type="SAM" id="MobiDB-lite"/>
    </source>
</evidence>
<feature type="compositionally biased region" description="Pro residues" evidence="1">
    <location>
        <begin position="83"/>
        <end position="100"/>
    </location>
</feature>
<dbReference type="PANTHER" id="PTHR32133">
    <property type="entry name" value="OS07G0120400 PROTEIN"/>
    <property type="match status" value="1"/>
</dbReference>
<feature type="region of interest" description="Disordered" evidence="1">
    <location>
        <begin position="13"/>
        <end position="100"/>
    </location>
</feature>
<comment type="caution">
    <text evidence="2">The sequence shown here is derived from an EMBL/GenBank/DDBJ whole genome shotgun (WGS) entry which is preliminary data.</text>
</comment>
<gene>
    <name evidence="2" type="ORF">BAE44_0015998</name>
</gene>
<dbReference type="PANTHER" id="PTHR32133:SF408">
    <property type="entry name" value="OS07G0120400 PROTEIN"/>
    <property type="match status" value="1"/>
</dbReference>
<evidence type="ECO:0000313" key="2">
    <source>
        <dbReference type="EMBL" id="OEL22983.1"/>
    </source>
</evidence>
<feature type="compositionally biased region" description="Low complexity" evidence="1">
    <location>
        <begin position="15"/>
        <end position="29"/>
    </location>
</feature>
<dbReference type="Proteomes" id="UP000095767">
    <property type="component" value="Unassembled WGS sequence"/>
</dbReference>